<keyword evidence="3" id="KW-1185">Reference proteome</keyword>
<proteinExistence type="predicted"/>
<keyword evidence="1" id="KW-0472">Membrane</keyword>
<keyword evidence="1" id="KW-0812">Transmembrane</keyword>
<name>A0ABR7JQ06_9FIRM</name>
<organism evidence="2 3">
    <name type="scientific">Romboutsia faecis</name>
    <dbReference type="NCBI Taxonomy" id="2764597"/>
    <lineage>
        <taxon>Bacteria</taxon>
        <taxon>Bacillati</taxon>
        <taxon>Bacillota</taxon>
        <taxon>Clostridia</taxon>
        <taxon>Peptostreptococcales</taxon>
        <taxon>Peptostreptococcaceae</taxon>
        <taxon>Romboutsia</taxon>
    </lineage>
</organism>
<sequence length="144" mass="16590">MKSYKTINFIKPYTLNRKDIKIVYILVILIIIGGIYKVTINKEKNMNVYNEEDILHENVDIIESDVESLYINFDNIKVAFNLLGKENINRILVDNSGIEIEGGCNNLDILEQLRSKSNASYFSINSLSKQGNKYTFNLKYNIGE</sequence>
<accession>A0ABR7JQ06</accession>
<evidence type="ECO:0000313" key="3">
    <source>
        <dbReference type="Proteomes" id="UP000609849"/>
    </source>
</evidence>
<comment type="caution">
    <text evidence="2">The sequence shown here is derived from an EMBL/GenBank/DDBJ whole genome shotgun (WGS) entry which is preliminary data.</text>
</comment>
<dbReference type="EMBL" id="JACRWE010000004">
    <property type="protein sequence ID" value="MBC5997003.1"/>
    <property type="molecule type" value="Genomic_DNA"/>
</dbReference>
<dbReference type="RefSeq" id="WP_153972259.1">
    <property type="nucleotide sequence ID" value="NZ_JACRWE010000004.1"/>
</dbReference>
<keyword evidence="1" id="KW-1133">Transmembrane helix</keyword>
<evidence type="ECO:0000256" key="1">
    <source>
        <dbReference type="SAM" id="Phobius"/>
    </source>
</evidence>
<evidence type="ECO:0000313" key="2">
    <source>
        <dbReference type="EMBL" id="MBC5997003.1"/>
    </source>
</evidence>
<dbReference type="Proteomes" id="UP000609849">
    <property type="component" value="Unassembled WGS sequence"/>
</dbReference>
<feature type="transmembrane region" description="Helical" evidence="1">
    <location>
        <begin position="21"/>
        <end position="39"/>
    </location>
</feature>
<reference evidence="2 3" key="1">
    <citation type="submission" date="2020-08" db="EMBL/GenBank/DDBJ databases">
        <authorList>
            <person name="Liu C."/>
            <person name="Sun Q."/>
        </authorList>
    </citation>
    <scope>NUCLEOTIDE SEQUENCE [LARGE SCALE GENOMIC DNA]</scope>
    <source>
        <strain evidence="2 3">NSJ-18</strain>
    </source>
</reference>
<protein>
    <submittedName>
        <fullName evidence="2">Uncharacterized protein</fullName>
    </submittedName>
</protein>
<gene>
    <name evidence="2" type="ORF">H8923_09535</name>
</gene>